<organism evidence="2 3">
    <name type="scientific">Loktanella salsilacus</name>
    <dbReference type="NCBI Taxonomy" id="195913"/>
    <lineage>
        <taxon>Bacteria</taxon>
        <taxon>Pseudomonadati</taxon>
        <taxon>Pseudomonadota</taxon>
        <taxon>Alphaproteobacteria</taxon>
        <taxon>Rhodobacterales</taxon>
        <taxon>Roseobacteraceae</taxon>
        <taxon>Loktanella</taxon>
    </lineage>
</organism>
<sequence>MTRFLKNFIAAEDGAITVDWVVLTAATVGLGLIIAVAIKPSALAKADNIADVIAATEP</sequence>
<feature type="transmembrane region" description="Helical" evidence="1">
    <location>
        <begin position="20"/>
        <end position="38"/>
    </location>
</feature>
<keyword evidence="1" id="KW-0812">Transmembrane</keyword>
<accession>A0A1I4D4I0</accession>
<name>A0A1I4D4I0_9RHOB</name>
<dbReference type="EMBL" id="FOTF01000003">
    <property type="protein sequence ID" value="SFK86931.1"/>
    <property type="molecule type" value="Genomic_DNA"/>
</dbReference>
<keyword evidence="3" id="KW-1185">Reference proteome</keyword>
<proteinExistence type="predicted"/>
<protein>
    <recommendedName>
        <fullName evidence="4">Flp pilus assembly protein, pilin Flp</fullName>
    </recommendedName>
</protein>
<keyword evidence="1" id="KW-0472">Membrane</keyword>
<dbReference type="STRING" id="195913.SAMN04488004_103134"/>
<evidence type="ECO:0008006" key="4">
    <source>
        <dbReference type="Google" id="ProtNLM"/>
    </source>
</evidence>
<dbReference type="Proteomes" id="UP000199550">
    <property type="component" value="Unassembled WGS sequence"/>
</dbReference>
<evidence type="ECO:0000313" key="2">
    <source>
        <dbReference type="EMBL" id="SFK86931.1"/>
    </source>
</evidence>
<reference evidence="2 3" key="1">
    <citation type="submission" date="2016-10" db="EMBL/GenBank/DDBJ databases">
        <authorList>
            <person name="de Groot N.N."/>
        </authorList>
    </citation>
    <scope>NUCLEOTIDE SEQUENCE [LARGE SCALE GENOMIC DNA]</scope>
    <source>
        <strain evidence="2 3">DSM 16199</strain>
    </source>
</reference>
<dbReference type="AlphaFoldDB" id="A0A1I4D4I0"/>
<keyword evidence="1" id="KW-1133">Transmembrane helix</keyword>
<evidence type="ECO:0000313" key="3">
    <source>
        <dbReference type="Proteomes" id="UP000199550"/>
    </source>
</evidence>
<evidence type="ECO:0000256" key="1">
    <source>
        <dbReference type="SAM" id="Phobius"/>
    </source>
</evidence>
<gene>
    <name evidence="2" type="ORF">SAMN04488004_103134</name>
</gene>